<evidence type="ECO:0000256" key="5">
    <source>
        <dbReference type="ARBA" id="ARBA00022793"/>
    </source>
</evidence>
<name>D1C799_SPHTD</name>
<dbReference type="Pfam" id="PF01208">
    <property type="entry name" value="URO-D"/>
    <property type="match status" value="1"/>
</dbReference>
<keyword evidence="7 8" id="KW-0627">Porphyrin biosynthesis</keyword>
<feature type="binding site" evidence="8">
    <location>
        <position position="78"/>
    </location>
    <ligand>
        <name>substrate</name>
    </ligand>
</feature>
<feature type="domain" description="Uroporphyrinogen decarboxylase (URO-D)" evidence="12">
    <location>
        <begin position="143"/>
        <end position="159"/>
    </location>
</feature>
<dbReference type="eggNOG" id="COG0407">
    <property type="taxonomic scope" value="Bacteria"/>
</dbReference>
<dbReference type="Proteomes" id="UP000002027">
    <property type="component" value="Chromosome 1"/>
</dbReference>
<reference evidence="14" key="1">
    <citation type="submission" date="2009-11" db="EMBL/GenBank/DDBJ databases">
        <title>The complete chromosome 1 of Sphaerobacter thermophilus DSM 20745.</title>
        <authorList>
            <person name="Lucas S."/>
            <person name="Copeland A."/>
            <person name="Lapidus A."/>
            <person name="Glavina del Rio T."/>
            <person name="Dalin E."/>
            <person name="Tice H."/>
            <person name="Bruce D."/>
            <person name="Goodwin L."/>
            <person name="Pitluck S."/>
            <person name="Kyrpides N."/>
            <person name="Mavromatis K."/>
            <person name="Ivanova N."/>
            <person name="Mikhailova N."/>
            <person name="LaButti K.M."/>
            <person name="Clum A."/>
            <person name="Sun H.I."/>
            <person name="Brettin T."/>
            <person name="Detter J.C."/>
            <person name="Han C."/>
            <person name="Larimer F."/>
            <person name="Land M."/>
            <person name="Hauser L."/>
            <person name="Markowitz V."/>
            <person name="Cheng J.F."/>
            <person name="Hugenholtz P."/>
            <person name="Woyke T."/>
            <person name="Wu D."/>
            <person name="Steenblock K."/>
            <person name="Schneider S."/>
            <person name="Pukall R."/>
            <person name="Goeker M."/>
            <person name="Klenk H.P."/>
            <person name="Eisen J.A."/>
        </authorList>
    </citation>
    <scope>NUCLEOTIDE SEQUENCE [LARGE SCALE GENOMIC DNA]</scope>
    <source>
        <strain evidence="14">ATCC 49802 / DSM 20745 / S 6022</strain>
    </source>
</reference>
<dbReference type="NCBIfam" id="TIGR01464">
    <property type="entry name" value="hemE"/>
    <property type="match status" value="1"/>
</dbReference>
<comment type="caution">
    <text evidence="8">Lacks conserved residue(s) required for the propagation of feature annotation.</text>
</comment>
<evidence type="ECO:0000256" key="8">
    <source>
        <dbReference type="HAMAP-Rule" id="MF_00218"/>
    </source>
</evidence>
<dbReference type="GO" id="GO:0004853">
    <property type="term" value="F:uroporphyrinogen decarboxylase activity"/>
    <property type="evidence" value="ECO:0007669"/>
    <property type="project" value="UniProtKB-UniRule"/>
</dbReference>
<dbReference type="UniPathway" id="UPA00251">
    <property type="reaction ID" value="UER00321"/>
</dbReference>
<dbReference type="EMBL" id="CP001823">
    <property type="protein sequence ID" value="ACZ39745.1"/>
    <property type="molecule type" value="Genomic_DNA"/>
</dbReference>
<dbReference type="HOGENOM" id="CLU_040933_0_1_0"/>
<reference evidence="13 14" key="2">
    <citation type="journal article" date="2010" name="Stand. Genomic Sci.">
        <title>Complete genome sequence of Desulfohalobium retbaense type strain (HR(100)).</title>
        <authorList>
            <person name="Spring S."/>
            <person name="Nolan M."/>
            <person name="Lapidus A."/>
            <person name="Glavina Del Rio T."/>
            <person name="Copeland A."/>
            <person name="Tice H."/>
            <person name="Cheng J.F."/>
            <person name="Lucas S."/>
            <person name="Land M."/>
            <person name="Chen F."/>
            <person name="Bruce D."/>
            <person name="Goodwin L."/>
            <person name="Pitluck S."/>
            <person name="Ivanova N."/>
            <person name="Mavromatis K."/>
            <person name="Mikhailova N."/>
            <person name="Pati A."/>
            <person name="Chen A."/>
            <person name="Palaniappan K."/>
            <person name="Hauser L."/>
            <person name="Chang Y.J."/>
            <person name="Jeffries C.D."/>
            <person name="Munk C."/>
            <person name="Kiss H."/>
            <person name="Chain P."/>
            <person name="Han C."/>
            <person name="Brettin T."/>
            <person name="Detter J.C."/>
            <person name="Schuler E."/>
            <person name="Goker M."/>
            <person name="Rohde M."/>
            <person name="Bristow J."/>
            <person name="Eisen J.A."/>
            <person name="Markowitz V."/>
            <person name="Hugenholtz P."/>
            <person name="Kyrpides N.C."/>
            <person name="Klenk H.P."/>
        </authorList>
    </citation>
    <scope>NUCLEOTIDE SEQUENCE [LARGE SCALE GENOMIC DNA]</scope>
    <source>
        <strain evidence="14">ATCC 49802 / DSM 20745 / S 6022</strain>
    </source>
</reference>
<comment type="catalytic activity">
    <reaction evidence="8 9">
        <text>uroporphyrinogen III + 4 H(+) = coproporphyrinogen III + 4 CO2</text>
        <dbReference type="Rhea" id="RHEA:19865"/>
        <dbReference type="ChEBI" id="CHEBI:15378"/>
        <dbReference type="ChEBI" id="CHEBI:16526"/>
        <dbReference type="ChEBI" id="CHEBI:57308"/>
        <dbReference type="ChEBI" id="CHEBI:57309"/>
        <dbReference type="EC" id="4.1.1.37"/>
    </reaction>
</comment>
<evidence type="ECO:0000256" key="3">
    <source>
        <dbReference type="ARBA" id="ARBA00012288"/>
    </source>
</evidence>
<dbReference type="PROSITE" id="PS00906">
    <property type="entry name" value="UROD_1"/>
    <property type="match status" value="1"/>
</dbReference>
<evidence type="ECO:0000256" key="7">
    <source>
        <dbReference type="ARBA" id="ARBA00023244"/>
    </source>
</evidence>
<keyword evidence="5 8" id="KW-0210">Decarboxylase</keyword>
<evidence type="ECO:0000256" key="6">
    <source>
        <dbReference type="ARBA" id="ARBA00023239"/>
    </source>
</evidence>
<dbReference type="InterPro" id="IPR006361">
    <property type="entry name" value="Uroporphyrinogen_deCO2ase_HemE"/>
</dbReference>
<evidence type="ECO:0000259" key="11">
    <source>
        <dbReference type="PROSITE" id="PS00906"/>
    </source>
</evidence>
<feature type="site" description="Transition state stabilizer" evidence="8">
    <location>
        <position position="78"/>
    </location>
</feature>
<dbReference type="FunCoup" id="D1C799">
    <property type="interactions" value="489"/>
</dbReference>
<protein>
    <recommendedName>
        <fullName evidence="3 8">Uroporphyrinogen decarboxylase</fullName>
        <shortName evidence="8">UPD</shortName>
        <shortName evidence="8">URO-D</shortName>
        <ecNumber evidence="3 8">4.1.1.37</ecNumber>
    </recommendedName>
</protein>
<feature type="binding site" evidence="8">
    <location>
        <position position="324"/>
    </location>
    <ligand>
        <name>substrate</name>
    </ligand>
</feature>
<dbReference type="SUPFAM" id="SSF51726">
    <property type="entry name" value="UROD/MetE-like"/>
    <property type="match status" value="1"/>
</dbReference>
<dbReference type="PANTHER" id="PTHR21091:SF169">
    <property type="entry name" value="UROPORPHYRINOGEN DECARBOXYLASE"/>
    <property type="match status" value="1"/>
</dbReference>
<evidence type="ECO:0000256" key="9">
    <source>
        <dbReference type="RuleBase" id="RU000554"/>
    </source>
</evidence>
<sequence length="348" mass="38279">MADGITAADRFLRACRREPVDRTPVWFMRQAGRYMAEYRAIRARHTLLEICAQPDLAAEVTLQPIDRLGVDAAILFADILLPLVPMGIDLEFAAGEGPVIHNPVREAADVARLVVRDPEEATPAVLEAVRLIRRELDGRVPLIGFAGGPFTVASYLIEGGSSRHYRRTKEMMYRAPDVWDALMEKLADMTARYLAGQIRAGAQAVQLFDSWVGALSPLDYERRVLPYVQRIVAHVAPLGVPVIVFGTGTAGLLSLMATTGADVVGIDWRIALDDGWARVGHDRAVQGNLDPLVLFAPREEIERHVRDILARAGGRPGHIFNLGHGILPETPVDNVRYVVELVHELTGT</sequence>
<dbReference type="HAMAP" id="MF_00218">
    <property type="entry name" value="URO_D"/>
    <property type="match status" value="1"/>
</dbReference>
<dbReference type="KEGG" id="sti:Sthe_2324"/>
<dbReference type="InterPro" id="IPR000257">
    <property type="entry name" value="Uroporphyrinogen_deCOase"/>
</dbReference>
<evidence type="ECO:0000256" key="1">
    <source>
        <dbReference type="ARBA" id="ARBA00004804"/>
    </source>
</evidence>
<evidence type="ECO:0000256" key="10">
    <source>
        <dbReference type="RuleBase" id="RU004169"/>
    </source>
</evidence>
<dbReference type="EC" id="4.1.1.37" evidence="3 8"/>
<feature type="binding site" evidence="8">
    <location>
        <begin position="29"/>
        <end position="33"/>
    </location>
    <ligand>
        <name>substrate</name>
    </ligand>
</feature>
<comment type="pathway">
    <text evidence="1 8 9">Porphyrin-containing compound metabolism; protoporphyrin-IX biosynthesis; coproporphyrinogen-III from 5-aminolevulinate: step 4/4.</text>
</comment>
<proteinExistence type="inferred from homology"/>
<gene>
    <name evidence="8" type="primary">hemE</name>
    <name evidence="13" type="ordered locus">Sthe_2324</name>
</gene>
<comment type="subunit">
    <text evidence="8">Homodimer.</text>
</comment>
<comment type="function">
    <text evidence="8">Catalyzes the decarboxylation of four acetate groups of uroporphyrinogen-III to yield coproporphyrinogen-III.</text>
</comment>
<evidence type="ECO:0000256" key="4">
    <source>
        <dbReference type="ARBA" id="ARBA00022490"/>
    </source>
</evidence>
<comment type="subcellular location">
    <subcellularLocation>
        <location evidence="8">Cytoplasm</location>
    </subcellularLocation>
</comment>
<dbReference type="STRING" id="479434.Sthe_2324"/>
<dbReference type="CDD" id="cd00717">
    <property type="entry name" value="URO-D"/>
    <property type="match status" value="1"/>
</dbReference>
<keyword evidence="4 8" id="KW-0963">Cytoplasm</keyword>
<feature type="binding site" evidence="8">
    <location>
        <position position="155"/>
    </location>
    <ligand>
        <name>substrate</name>
    </ligand>
</feature>
<dbReference type="Gene3D" id="3.20.20.210">
    <property type="match status" value="1"/>
</dbReference>
<dbReference type="InterPro" id="IPR038071">
    <property type="entry name" value="UROD/MetE-like_sf"/>
</dbReference>
<dbReference type="PROSITE" id="PS00907">
    <property type="entry name" value="UROD_2"/>
    <property type="match status" value="1"/>
</dbReference>
<keyword evidence="14" id="KW-1185">Reference proteome</keyword>
<feature type="binding site" evidence="8">
    <location>
        <position position="210"/>
    </location>
    <ligand>
        <name>substrate</name>
    </ligand>
</feature>
<evidence type="ECO:0000313" key="13">
    <source>
        <dbReference type="EMBL" id="ACZ39745.1"/>
    </source>
</evidence>
<keyword evidence="6 8" id="KW-0456">Lyase</keyword>
<accession>D1C799</accession>
<dbReference type="GO" id="GO:0005829">
    <property type="term" value="C:cytosol"/>
    <property type="evidence" value="ECO:0007669"/>
    <property type="project" value="TreeGrafter"/>
</dbReference>
<dbReference type="InParanoid" id="D1C799"/>
<comment type="similarity">
    <text evidence="2 8 10">Belongs to the uroporphyrinogen decarboxylase family.</text>
</comment>
<feature type="domain" description="Uroporphyrinogen decarboxylase (URO-D)" evidence="11">
    <location>
        <begin position="24"/>
        <end position="33"/>
    </location>
</feature>
<evidence type="ECO:0000313" key="14">
    <source>
        <dbReference type="Proteomes" id="UP000002027"/>
    </source>
</evidence>
<evidence type="ECO:0000259" key="12">
    <source>
        <dbReference type="PROSITE" id="PS00907"/>
    </source>
</evidence>
<dbReference type="AlphaFoldDB" id="D1C799"/>
<dbReference type="FunFam" id="3.20.20.210:FF:000007">
    <property type="entry name" value="Uroporphyrinogen decarboxylase"/>
    <property type="match status" value="1"/>
</dbReference>
<dbReference type="PANTHER" id="PTHR21091">
    <property type="entry name" value="METHYLTETRAHYDROFOLATE:HOMOCYSTEINE METHYLTRANSFERASE RELATED"/>
    <property type="match status" value="1"/>
</dbReference>
<organism evidence="13 14">
    <name type="scientific">Sphaerobacter thermophilus (strain ATCC 49802 / DSM 20745 / KCCM 41009 / NCIMB 13125 / S 6022)</name>
    <dbReference type="NCBI Taxonomy" id="479434"/>
    <lineage>
        <taxon>Bacteria</taxon>
        <taxon>Pseudomonadati</taxon>
        <taxon>Thermomicrobiota</taxon>
        <taxon>Thermomicrobia</taxon>
        <taxon>Sphaerobacterales</taxon>
        <taxon>Sphaerobacterineae</taxon>
        <taxon>Sphaerobacteraceae</taxon>
        <taxon>Sphaerobacter</taxon>
    </lineage>
</organism>
<dbReference type="GO" id="GO:0006782">
    <property type="term" value="P:protoporphyrinogen IX biosynthetic process"/>
    <property type="evidence" value="ECO:0007669"/>
    <property type="project" value="UniProtKB-UniRule"/>
</dbReference>
<evidence type="ECO:0000256" key="2">
    <source>
        <dbReference type="ARBA" id="ARBA00009935"/>
    </source>
</evidence>